<dbReference type="HOGENOM" id="CLU_085676_0_0_9"/>
<dbReference type="RefSeq" id="WP_052726772.1">
    <property type="nucleotide sequence ID" value="NZ_KQ034000.1"/>
</dbReference>
<keyword evidence="4" id="KW-1185">Reference proteome</keyword>
<dbReference type="STRING" id="303541.JF72_05380"/>
<dbReference type="Pfam" id="PF12978">
    <property type="entry name" value="DUF3862"/>
    <property type="match status" value="1"/>
</dbReference>
<gene>
    <name evidence="3" type="ORF">JF72_05380</name>
</gene>
<evidence type="ECO:0008006" key="5">
    <source>
        <dbReference type="Google" id="ProtNLM"/>
    </source>
</evidence>
<keyword evidence="1 2" id="KW-0732">Signal</keyword>
<dbReference type="InterPro" id="IPR037873">
    <property type="entry name" value="BamE-like"/>
</dbReference>
<evidence type="ECO:0000256" key="2">
    <source>
        <dbReference type="SAM" id="SignalP"/>
    </source>
</evidence>
<reference evidence="3 4" key="1">
    <citation type="submission" date="2015-01" db="EMBL/GenBank/DDBJ databases">
        <title>Comparative genomics of the lactic acid bacteria isolated from the honey bee gut.</title>
        <authorList>
            <person name="Ellegaard K.M."/>
            <person name="Tamarit D."/>
            <person name="Javelind E."/>
            <person name="Olofsson T."/>
            <person name="Andersson S.G."/>
            <person name="Vasquez A."/>
        </authorList>
    </citation>
    <scope>NUCLEOTIDE SEQUENCE [LARGE SCALE GENOMIC DNA]</scope>
    <source>
        <strain evidence="3 4">Hma11</strain>
    </source>
</reference>
<evidence type="ECO:0000313" key="4">
    <source>
        <dbReference type="Proteomes" id="UP000033682"/>
    </source>
</evidence>
<organism evidence="3 4">
    <name type="scientific">Lactobacillus apis</name>
    <dbReference type="NCBI Taxonomy" id="303541"/>
    <lineage>
        <taxon>Bacteria</taxon>
        <taxon>Bacillati</taxon>
        <taxon>Bacillota</taxon>
        <taxon>Bacilli</taxon>
        <taxon>Lactobacillales</taxon>
        <taxon>Lactobacillaceae</taxon>
        <taxon>Lactobacillus</taxon>
    </lineage>
</organism>
<feature type="chain" id="PRO_5039235725" description="DUF3862 domain-containing protein" evidence="2">
    <location>
        <begin position="22"/>
        <end position="204"/>
    </location>
</feature>
<protein>
    <recommendedName>
        <fullName evidence="5">DUF3862 domain-containing protein</fullName>
    </recommendedName>
</protein>
<dbReference type="InterPro" id="IPR024418">
    <property type="entry name" value="DUF3862"/>
</dbReference>
<dbReference type="PATRIC" id="fig|303541.3.peg.691"/>
<dbReference type="EMBL" id="JXLG01000005">
    <property type="protein sequence ID" value="KJY61259.1"/>
    <property type="molecule type" value="Genomic_DNA"/>
</dbReference>
<feature type="signal peptide" evidence="2">
    <location>
        <begin position="1"/>
        <end position="21"/>
    </location>
</feature>
<comment type="caution">
    <text evidence="3">The sequence shown here is derived from an EMBL/GenBank/DDBJ whole genome shotgun (WGS) entry which is preliminary data.</text>
</comment>
<dbReference type="Gene3D" id="3.30.1450.10">
    <property type="match status" value="2"/>
</dbReference>
<accession>A0A0F4LSJ2</accession>
<evidence type="ECO:0000256" key="1">
    <source>
        <dbReference type="ARBA" id="ARBA00022729"/>
    </source>
</evidence>
<proteinExistence type="predicted"/>
<dbReference type="AlphaFoldDB" id="A0A0F4LSJ2"/>
<sequence length="204" mass="22573">MIKIKKVLSVVGISFLAITLAGCSSNNKSSNSNTLTKTELQKKAFKEKYDEIKLGDISEKGNGGASITETTELLGKPKSTETTSVNGLKVKTIGWKTSGAILVVQFYNKKAITKTINNFKWEKAPNKLTLKTYNKIKENSSYTSLVKKYGQPDTLNDNIVMGKKNKVALYQTKTKSKSDNNSNRATFVFSDNKLISKTQVELDK</sequence>
<name>A0A0F4LSJ2_9LACO</name>
<dbReference type="Proteomes" id="UP000033682">
    <property type="component" value="Unassembled WGS sequence"/>
</dbReference>
<evidence type="ECO:0000313" key="3">
    <source>
        <dbReference type="EMBL" id="KJY61259.1"/>
    </source>
</evidence>
<dbReference type="PROSITE" id="PS51257">
    <property type="entry name" value="PROKAR_LIPOPROTEIN"/>
    <property type="match status" value="1"/>
</dbReference>